<dbReference type="GO" id="GO:0003676">
    <property type="term" value="F:nucleic acid binding"/>
    <property type="evidence" value="ECO:0007669"/>
    <property type="project" value="InterPro"/>
</dbReference>
<evidence type="ECO:0000256" key="3">
    <source>
        <dbReference type="ARBA" id="ARBA00022806"/>
    </source>
</evidence>
<feature type="region of interest" description="Disordered" evidence="5">
    <location>
        <begin position="519"/>
        <end position="583"/>
    </location>
</feature>
<dbReference type="InterPro" id="IPR007502">
    <property type="entry name" value="Helicase-assoc_dom"/>
</dbReference>
<dbReference type="GO" id="GO:0016787">
    <property type="term" value="F:hydrolase activity"/>
    <property type="evidence" value="ECO:0007669"/>
    <property type="project" value="UniProtKB-KW"/>
</dbReference>
<feature type="compositionally biased region" description="Basic and acidic residues" evidence="5">
    <location>
        <begin position="549"/>
        <end position="568"/>
    </location>
</feature>
<dbReference type="InterPro" id="IPR011545">
    <property type="entry name" value="DEAD/DEAH_box_helicase_dom"/>
</dbReference>
<dbReference type="Pfam" id="PF00271">
    <property type="entry name" value="Helicase_C"/>
    <property type="match status" value="1"/>
</dbReference>
<sequence length="915" mass="99866">MKEAACALAALPIAAELPALQQALREGNAAVLVASPGAGKTTLVPLALLDEPWLGDRRILMLQPRRLAALNAARRMAALHGTPLGETVGFRVRFQSCVGPRTRIEVVTEGLLTRRLQTDPFLEEVGVLIFDEFHERSLHSDLGLAMAREIQQTVRPDLRILVMSATLEAEPVRRYLGGCPLIEGHGFLHPVEVTWLDRPVVESQIARAAAAAVRRVVAAEPGGGDLLVFLPGAGEIARTQDLLDEDGLSRELLVVPLHGSLPLERQDQAIRPQPGRRKVVLATNIAETSLTIEGITTVIDTGWCRTVRLDPAIGLERLELEPISRASADQRAGRAGRLGPGRVYRLWTEADHRWRPASTTPEIARVDLAEAVLHLAGWGKTDPAAVDWFQPPPAPALEAARTLLRGLGAIDAMGAITPLGRQMLELPVAPRLARLLVAAAGEGLGEVAADLAALLSERDLALRDETRGPSPSLGRSDFLWRLDLLQEARAADFKGRSSTVDLRVAARVDEVARQLARLTRRLVPPPAGGNPDKLDKPRGQSVAAGGGPDESRGASRLAGRDGRPDSSSERPTGGAGRAAVSAPDREERLLPLLLHGFPDRVARRRPRAGGGEVIQYTMVGGRGLRLGAGSAVRDSELIIVVAADGAAHGYGNEGLIRWASHIERAWLEQVFPHLMRREREVFFEAERQAVVARRRVYFSDLLLEEQVVPLRPEDGPAVEAALMAEIRRDPAAILAGSDAFDQIRWRVALLRTLPGFAEVPEIGLPWLLDRLDALVAGCRSLEEVRQVDLARFVEAHLPPAVRRALETHVPERITVPSGSRIRLLYQEAGPPILRVKLQELFGLLETPRLGGRIPVLIHLLSPAGRPLQITQDLRSFWATGYPALRREMRAQYPRHPWPEDPLTAPPQRGPVPRRR</sequence>
<evidence type="ECO:0000313" key="8">
    <source>
        <dbReference type="EMBL" id="RCK76724.1"/>
    </source>
</evidence>
<protein>
    <submittedName>
        <fullName evidence="8">ATP-dependent helicase HrpB</fullName>
    </submittedName>
</protein>
<feature type="domain" description="Helicase C-terminal" evidence="7">
    <location>
        <begin position="212"/>
        <end position="379"/>
    </location>
</feature>
<dbReference type="InterPro" id="IPR013689">
    <property type="entry name" value="RNA_helicase_ATP-dep_HrpB_C"/>
</dbReference>
<dbReference type="GO" id="GO:0004386">
    <property type="term" value="F:helicase activity"/>
    <property type="evidence" value="ECO:0007669"/>
    <property type="project" value="UniProtKB-KW"/>
</dbReference>
<feature type="domain" description="Helicase ATP-binding" evidence="6">
    <location>
        <begin position="21"/>
        <end position="185"/>
    </location>
</feature>
<dbReference type="Proteomes" id="UP000252355">
    <property type="component" value="Unassembled WGS sequence"/>
</dbReference>
<dbReference type="PROSITE" id="PS51194">
    <property type="entry name" value="HELICASE_CTER"/>
    <property type="match status" value="1"/>
</dbReference>
<dbReference type="PANTHER" id="PTHR43519:SF1">
    <property type="entry name" value="ATP-DEPENDENT RNA HELICASE HRPB"/>
    <property type="match status" value="1"/>
</dbReference>
<evidence type="ECO:0000259" key="7">
    <source>
        <dbReference type="PROSITE" id="PS51194"/>
    </source>
</evidence>
<evidence type="ECO:0000259" key="6">
    <source>
        <dbReference type="PROSITE" id="PS51192"/>
    </source>
</evidence>
<dbReference type="EMBL" id="QOQW01000035">
    <property type="protein sequence ID" value="RCK76724.1"/>
    <property type="molecule type" value="Genomic_DNA"/>
</dbReference>
<comment type="caution">
    <text evidence="8">The sequence shown here is derived from an EMBL/GenBank/DDBJ whole genome shotgun (WGS) entry which is preliminary data.</text>
</comment>
<evidence type="ECO:0000256" key="1">
    <source>
        <dbReference type="ARBA" id="ARBA00022741"/>
    </source>
</evidence>
<dbReference type="InterPro" id="IPR001650">
    <property type="entry name" value="Helicase_C-like"/>
</dbReference>
<proteinExistence type="predicted"/>
<feature type="region of interest" description="Disordered" evidence="5">
    <location>
        <begin position="892"/>
        <end position="915"/>
    </location>
</feature>
<dbReference type="InterPro" id="IPR027417">
    <property type="entry name" value="P-loop_NTPase"/>
</dbReference>
<dbReference type="GO" id="GO:0005524">
    <property type="term" value="F:ATP binding"/>
    <property type="evidence" value="ECO:0007669"/>
    <property type="project" value="UniProtKB-KW"/>
</dbReference>
<dbReference type="InterPro" id="IPR048333">
    <property type="entry name" value="HA2_WH"/>
</dbReference>
<dbReference type="Pfam" id="PF04408">
    <property type="entry name" value="WHD_HA2"/>
    <property type="match status" value="1"/>
</dbReference>
<dbReference type="NCBIfam" id="TIGR01970">
    <property type="entry name" value="DEAH_box_HrpB"/>
    <property type="match status" value="1"/>
</dbReference>
<dbReference type="InterPro" id="IPR014001">
    <property type="entry name" value="Helicase_ATP-bd"/>
</dbReference>
<dbReference type="AlphaFoldDB" id="A0A367ZF39"/>
<dbReference type="PANTHER" id="PTHR43519">
    <property type="entry name" value="ATP-DEPENDENT RNA HELICASE HRPB"/>
    <property type="match status" value="1"/>
</dbReference>
<keyword evidence="1" id="KW-0547">Nucleotide-binding</keyword>
<dbReference type="Pfam" id="PF00270">
    <property type="entry name" value="DEAD"/>
    <property type="match status" value="1"/>
</dbReference>
<dbReference type="Pfam" id="PF08482">
    <property type="entry name" value="HrpB_C"/>
    <property type="match status" value="1"/>
</dbReference>
<dbReference type="SMART" id="SM00847">
    <property type="entry name" value="HA2"/>
    <property type="match status" value="1"/>
</dbReference>
<dbReference type="Gene3D" id="3.40.50.300">
    <property type="entry name" value="P-loop containing nucleotide triphosphate hydrolases"/>
    <property type="match status" value="2"/>
</dbReference>
<keyword evidence="3 8" id="KW-0347">Helicase</keyword>
<name>A0A367ZF39_9BACT</name>
<dbReference type="SMART" id="SM00487">
    <property type="entry name" value="DEXDc"/>
    <property type="match status" value="1"/>
</dbReference>
<organism evidence="8 9">
    <name type="scientific">Candidatus Ozemobacter sibiricus</name>
    <dbReference type="NCBI Taxonomy" id="2268124"/>
    <lineage>
        <taxon>Bacteria</taxon>
        <taxon>Candidatus Ozemobacteria</taxon>
        <taxon>Candidatus Ozemobacterales</taxon>
        <taxon>Candidatus Ozemobacteraceae</taxon>
        <taxon>Candidatus Ozemobacter</taxon>
    </lineage>
</organism>
<dbReference type="CDD" id="cd18791">
    <property type="entry name" value="SF2_C_RHA"/>
    <property type="match status" value="1"/>
</dbReference>
<gene>
    <name evidence="8" type="ORF">OZSIB_3316</name>
</gene>
<keyword evidence="4" id="KW-0067">ATP-binding</keyword>
<keyword evidence="2" id="KW-0378">Hydrolase</keyword>
<evidence type="ECO:0000313" key="9">
    <source>
        <dbReference type="Proteomes" id="UP000252355"/>
    </source>
</evidence>
<evidence type="ECO:0000256" key="5">
    <source>
        <dbReference type="SAM" id="MobiDB-lite"/>
    </source>
</evidence>
<accession>A0A367ZF39</accession>
<evidence type="ECO:0000256" key="4">
    <source>
        <dbReference type="ARBA" id="ARBA00022840"/>
    </source>
</evidence>
<reference evidence="8 9" key="1">
    <citation type="submission" date="2018-05" db="EMBL/GenBank/DDBJ databases">
        <title>A metagenomic window into the 2 km-deep terrestrial subsurface aquifer revealed taxonomically and functionally diverse microbial community comprising novel uncultured bacterial lineages.</title>
        <authorList>
            <person name="Kadnikov V.V."/>
            <person name="Mardanov A.V."/>
            <person name="Beletsky A.V."/>
            <person name="Banks D."/>
            <person name="Pimenov N.V."/>
            <person name="Frank Y.A."/>
            <person name="Karnachuk O.V."/>
            <person name="Ravin N.V."/>
        </authorList>
    </citation>
    <scope>NUCLEOTIDE SEQUENCE [LARGE SCALE GENOMIC DNA]</scope>
    <source>
        <strain evidence="8">BY5</strain>
    </source>
</reference>
<dbReference type="InterPro" id="IPR010225">
    <property type="entry name" value="HrpB"/>
</dbReference>
<dbReference type="Gene3D" id="1.20.120.1080">
    <property type="match status" value="1"/>
</dbReference>
<dbReference type="SMART" id="SM00490">
    <property type="entry name" value="HELICc"/>
    <property type="match status" value="1"/>
</dbReference>
<dbReference type="InterPro" id="IPR049614">
    <property type="entry name" value="HrpB_DEXH"/>
</dbReference>
<dbReference type="FunFam" id="3.40.50.300:FF:002125">
    <property type="entry name" value="ATP-dependent helicase HrpB"/>
    <property type="match status" value="1"/>
</dbReference>
<dbReference type="SUPFAM" id="SSF52540">
    <property type="entry name" value="P-loop containing nucleoside triphosphate hydrolases"/>
    <property type="match status" value="1"/>
</dbReference>
<evidence type="ECO:0000256" key="2">
    <source>
        <dbReference type="ARBA" id="ARBA00022801"/>
    </source>
</evidence>
<dbReference type="PROSITE" id="PS51192">
    <property type="entry name" value="HELICASE_ATP_BIND_1"/>
    <property type="match status" value="1"/>
</dbReference>
<dbReference type="CDD" id="cd17990">
    <property type="entry name" value="DEXHc_HrpB"/>
    <property type="match status" value="1"/>
</dbReference>